<evidence type="ECO:0000313" key="2">
    <source>
        <dbReference type="Proteomes" id="UP000528734"/>
    </source>
</evidence>
<evidence type="ECO:0000313" key="1">
    <source>
        <dbReference type="EMBL" id="NOJ44717.1"/>
    </source>
</evidence>
<dbReference type="AlphaFoldDB" id="A0A7Y4LZJ4"/>
<accession>A0A7Y4LZJ4</accession>
<dbReference type="RefSeq" id="WP_171707662.1">
    <property type="nucleotide sequence ID" value="NZ_JAAVLW010000001.1"/>
</dbReference>
<dbReference type="Proteomes" id="UP000528734">
    <property type="component" value="Unassembled WGS sequence"/>
</dbReference>
<protein>
    <submittedName>
        <fullName evidence="1">Uncharacterized protein</fullName>
    </submittedName>
</protein>
<name>A0A7Y4LZJ4_9BRAD</name>
<reference evidence="1 2" key="1">
    <citation type="submission" date="2020-03" db="EMBL/GenBank/DDBJ databases">
        <title>Bradyrhizobium diversity isolated from nodules of Muelleranthus trifoliolatus.</title>
        <authorList>
            <person name="Klepa M."/>
            <person name="Helene L."/>
            <person name="Hungria M."/>
        </authorList>
    </citation>
    <scope>NUCLEOTIDE SEQUENCE [LARGE SCALE GENOMIC DNA]</scope>
    <source>
        <strain evidence="1 2">WSM 1744</strain>
    </source>
</reference>
<keyword evidence="2" id="KW-1185">Reference proteome</keyword>
<comment type="caution">
    <text evidence="1">The sequence shown here is derived from an EMBL/GenBank/DDBJ whole genome shotgun (WGS) entry which is preliminary data.</text>
</comment>
<proteinExistence type="predicted"/>
<dbReference type="EMBL" id="JAAVLW010000001">
    <property type="protein sequence ID" value="NOJ44717.1"/>
    <property type="molecule type" value="Genomic_DNA"/>
</dbReference>
<gene>
    <name evidence="1" type="ORF">HCN50_00290</name>
</gene>
<sequence>MPVYARRRLQAMLNDLAPLLTIEKAADLLARLEHKNARDALAAEVELSLLWSIQQVADLEIDPVLTNSSARPDAFTRTLFPRGPALVEIRAVSDDTFSGKDLMNRAADKIGHFCNRQRKKSGAHLYYRFMEARRREGGQLRRVRRVTKDFELTPALERKLEDWVSAPDWPNPPTLQLTDEQIDVVIEWRKYVHPEGRVFCSMPPVADHIEDNPVYSALRSKERQLSKSEAGVLKCIFLGDAGCYMLRELKPLGGFQVSGEQVIHYFLQRSKVDLVCVFSPYRNWGPFMAAGSNSPKWKVTLFERESSAQRDAEYERLNRIALGLPQPQLEGYQARSWHRQGLFDPQGKGIYLGTTVTTKGGFNMSISISSRMVLELLAGRITQEQFQNYAFRGDNFFEQQLKAGCTIQTARLQKGGLDEDDDQLVFELEPDWGARPLRNPKL</sequence>
<organism evidence="1 2">
    <name type="scientific">Bradyrhizobium archetypum</name>
    <dbReference type="NCBI Taxonomy" id="2721160"/>
    <lineage>
        <taxon>Bacteria</taxon>
        <taxon>Pseudomonadati</taxon>
        <taxon>Pseudomonadota</taxon>
        <taxon>Alphaproteobacteria</taxon>
        <taxon>Hyphomicrobiales</taxon>
        <taxon>Nitrobacteraceae</taxon>
        <taxon>Bradyrhizobium</taxon>
    </lineage>
</organism>